<dbReference type="KEGG" id="bgh:BDBG_03388"/>
<evidence type="ECO:0000256" key="1">
    <source>
        <dbReference type="SAM" id="MobiDB-lite"/>
    </source>
</evidence>
<gene>
    <name evidence="2" type="ORF">BDBG_03388</name>
</gene>
<sequence>MHISGFAHNNNLSGTAMATTPPKPPPNTPTHCTAEAGTHERECLNAFRRLLSLCVTLLGVDPPKSDWELIWSRSRELDINDYAQLCYCLDEFKQFDHLDLSTEILKTQHESLQNRLLRKSQNKALNPDFTSMGNVILLCASVGVFAIRHPLTDIKNLRLQNSSIHYSMADFTLDLNKSPLYAEGITTEEAEKHLSDSLLICSAADDGIEIIWENDNPRPKVRITSNEILDAVSVPGRHTRTLNKYQSPGAIYHDLLNASISHNQPFAAAIQRIREALDQELNMMKTKDDIGKHYWTEMIYRRFLGSYRIYHVGESVLPAAEDTGTIEATLSGISPQDRGFLLRFASCDVNNLPLLSAVTFEDIQHLH</sequence>
<evidence type="ECO:0000313" key="2">
    <source>
        <dbReference type="EMBL" id="OAT07317.1"/>
    </source>
</evidence>
<organism evidence="2 3">
    <name type="scientific">Blastomyces gilchristii (strain SLH14081)</name>
    <name type="common">Blastomyces dermatitidis</name>
    <dbReference type="NCBI Taxonomy" id="559298"/>
    <lineage>
        <taxon>Eukaryota</taxon>
        <taxon>Fungi</taxon>
        <taxon>Dikarya</taxon>
        <taxon>Ascomycota</taxon>
        <taxon>Pezizomycotina</taxon>
        <taxon>Eurotiomycetes</taxon>
        <taxon>Eurotiomycetidae</taxon>
        <taxon>Onygenales</taxon>
        <taxon>Ajellomycetaceae</taxon>
        <taxon>Blastomyces</taxon>
    </lineage>
</organism>
<proteinExistence type="predicted"/>
<reference evidence="3" key="1">
    <citation type="journal article" date="2015" name="PLoS Genet.">
        <title>The dynamic genome and transcriptome of the human fungal pathogen Blastomyces and close relative Emmonsia.</title>
        <authorList>
            <person name="Munoz J.F."/>
            <person name="Gauthier G.M."/>
            <person name="Desjardins C.A."/>
            <person name="Gallo J.E."/>
            <person name="Holder J."/>
            <person name="Sullivan T.D."/>
            <person name="Marty A.J."/>
            <person name="Carmen J.C."/>
            <person name="Chen Z."/>
            <person name="Ding L."/>
            <person name="Gujja S."/>
            <person name="Magrini V."/>
            <person name="Misas E."/>
            <person name="Mitreva M."/>
            <person name="Priest M."/>
            <person name="Saif S."/>
            <person name="Whiston E.A."/>
            <person name="Young S."/>
            <person name="Zeng Q."/>
            <person name="Goldman W.E."/>
            <person name="Mardis E.R."/>
            <person name="Taylor J.W."/>
            <person name="McEwen J.G."/>
            <person name="Clay O.K."/>
            <person name="Klein B.S."/>
            <person name="Cuomo C.A."/>
        </authorList>
    </citation>
    <scope>NUCLEOTIDE SEQUENCE [LARGE SCALE GENOMIC DNA]</scope>
    <source>
        <strain evidence="3">SLH14081</strain>
    </source>
</reference>
<evidence type="ECO:0000313" key="3">
    <source>
        <dbReference type="Proteomes" id="UP000002038"/>
    </source>
</evidence>
<feature type="compositionally biased region" description="Polar residues" evidence="1">
    <location>
        <begin position="9"/>
        <end position="18"/>
    </location>
</feature>
<dbReference type="Proteomes" id="UP000002038">
    <property type="component" value="Unassembled WGS sequence"/>
</dbReference>
<dbReference type="OrthoDB" id="4183521at2759"/>
<feature type="region of interest" description="Disordered" evidence="1">
    <location>
        <begin position="9"/>
        <end position="34"/>
    </location>
</feature>
<name>A0A179UJI8_BLAGS</name>
<protein>
    <submittedName>
        <fullName evidence="2">Uncharacterized protein</fullName>
    </submittedName>
</protein>
<dbReference type="AlphaFoldDB" id="A0A179UJI8"/>
<accession>A0A179UJI8</accession>
<dbReference type="VEuPathDB" id="FungiDB:BDBG_03388"/>
<dbReference type="GeneID" id="8509896"/>
<keyword evidence="3" id="KW-1185">Reference proteome</keyword>
<dbReference type="EMBL" id="GG657452">
    <property type="protein sequence ID" value="OAT07317.1"/>
    <property type="molecule type" value="Genomic_DNA"/>
</dbReference>
<dbReference type="RefSeq" id="XP_002626224.1">
    <property type="nucleotide sequence ID" value="XM_002626178.2"/>
</dbReference>